<evidence type="ECO:0000256" key="6">
    <source>
        <dbReference type="ARBA" id="ARBA00023136"/>
    </source>
</evidence>
<feature type="transmembrane region" description="Helical" evidence="7">
    <location>
        <begin position="333"/>
        <end position="357"/>
    </location>
</feature>
<feature type="transmembrane region" description="Helical" evidence="7">
    <location>
        <begin position="110"/>
        <end position="129"/>
    </location>
</feature>
<dbReference type="PANTHER" id="PTHR43045">
    <property type="entry name" value="SHIKIMATE TRANSPORTER"/>
    <property type="match status" value="1"/>
</dbReference>
<name>A0AAX4L1S7_9CREN</name>
<protein>
    <submittedName>
        <fullName evidence="9">MFS transporter</fullName>
    </submittedName>
</protein>
<feature type="transmembrane region" description="Helical" evidence="7">
    <location>
        <begin position="402"/>
        <end position="424"/>
    </location>
</feature>
<keyword evidence="6 7" id="KW-0472">Membrane</keyword>
<feature type="transmembrane region" description="Helical" evidence="7">
    <location>
        <begin position="307"/>
        <end position="327"/>
    </location>
</feature>
<reference evidence="9 10" key="1">
    <citation type="submission" date="2024-02" db="EMBL/GenBank/DDBJ databases">
        <title>STSV induces naive adaptation in Sulfolobus.</title>
        <authorList>
            <person name="Xiang X."/>
            <person name="Song M."/>
        </authorList>
    </citation>
    <scope>NUCLEOTIDE SEQUENCE [LARGE SCALE GENOMIC DNA]</scope>
    <source>
        <strain evidence="9 10">RT2</strain>
    </source>
</reference>
<dbReference type="InterPro" id="IPR011701">
    <property type="entry name" value="MFS"/>
</dbReference>
<feature type="transmembrane region" description="Helical" evidence="7">
    <location>
        <begin position="21"/>
        <end position="41"/>
    </location>
</feature>
<dbReference type="InterPro" id="IPR020846">
    <property type="entry name" value="MFS_dom"/>
</dbReference>
<keyword evidence="10" id="KW-1185">Reference proteome</keyword>
<dbReference type="GeneID" id="89335823"/>
<evidence type="ECO:0000313" key="10">
    <source>
        <dbReference type="Proteomes" id="UP001432202"/>
    </source>
</evidence>
<dbReference type="GO" id="GO:0005886">
    <property type="term" value="C:plasma membrane"/>
    <property type="evidence" value="ECO:0007669"/>
    <property type="project" value="UniProtKB-SubCell"/>
</dbReference>
<organism evidence="9 10">
    <name type="scientific">Sulfolobus tengchongensis</name>
    <dbReference type="NCBI Taxonomy" id="207809"/>
    <lineage>
        <taxon>Archaea</taxon>
        <taxon>Thermoproteota</taxon>
        <taxon>Thermoprotei</taxon>
        <taxon>Sulfolobales</taxon>
        <taxon>Sulfolobaceae</taxon>
        <taxon>Sulfolobus</taxon>
    </lineage>
</organism>
<evidence type="ECO:0000313" key="9">
    <source>
        <dbReference type="EMBL" id="WWQ61178.1"/>
    </source>
</evidence>
<feature type="transmembrane region" description="Helical" evidence="7">
    <location>
        <begin position="86"/>
        <end position="104"/>
    </location>
</feature>
<dbReference type="PROSITE" id="PS00217">
    <property type="entry name" value="SUGAR_TRANSPORT_2"/>
    <property type="match status" value="1"/>
</dbReference>
<evidence type="ECO:0000256" key="4">
    <source>
        <dbReference type="ARBA" id="ARBA00022692"/>
    </source>
</evidence>
<keyword evidence="2" id="KW-0813">Transport</keyword>
<dbReference type="EMBL" id="CP146016">
    <property type="protein sequence ID" value="WWQ61178.1"/>
    <property type="molecule type" value="Genomic_DNA"/>
</dbReference>
<dbReference type="InterPro" id="IPR005829">
    <property type="entry name" value="Sugar_transporter_CS"/>
</dbReference>
<sequence>MARELNKELIKVTGLSSFGTLIEWYDFFIIASVAATVWPLLYYPKSVGVAASVAASIATYASAFFSRPIGAMIFGHYGDKLGRKPMLIWTLGITSLGMIGLALTPTYATIGFIAPILLLIFRLVEGIGLGGEWGGAASVITEFSLRSRKVGYWTSWIQATTAFGIVLSILGTLIARELMPASEFDNYGWRILIGIGAIVLIIGAIVRYYIFESPQFQKILKEGQVLKAPLSVAFKSDWKRIILSGLCWPFIVTLVAIEMYPTGLSYMLELKANLLTAYSAVLVGNLVQALAIILGGALSDRVNRRKLILLISNVLSILASVTFFPLLNFGNAMWFTIAYSFLGFSIGLGFGTVAALLTELYPTKYRYTASGFSFQLGGVIAGIYSSLLLPTVILISHGLVKAWPLIEVLSVSVCVIALIANLLLKESKETE</sequence>
<evidence type="ECO:0000256" key="5">
    <source>
        <dbReference type="ARBA" id="ARBA00022989"/>
    </source>
</evidence>
<dbReference type="AlphaFoldDB" id="A0AAX4L1S7"/>
<evidence type="ECO:0000259" key="8">
    <source>
        <dbReference type="PROSITE" id="PS50850"/>
    </source>
</evidence>
<feature type="transmembrane region" description="Helical" evidence="7">
    <location>
        <begin position="272"/>
        <end position="295"/>
    </location>
</feature>
<feature type="transmembrane region" description="Helical" evidence="7">
    <location>
        <begin position="187"/>
        <end position="210"/>
    </location>
</feature>
<dbReference type="Gene3D" id="1.20.1250.20">
    <property type="entry name" value="MFS general substrate transporter like domains"/>
    <property type="match status" value="1"/>
</dbReference>
<feature type="transmembrane region" description="Helical" evidence="7">
    <location>
        <begin position="241"/>
        <end position="260"/>
    </location>
</feature>
<dbReference type="Pfam" id="PF07690">
    <property type="entry name" value="MFS_1"/>
    <property type="match status" value="1"/>
</dbReference>
<dbReference type="PANTHER" id="PTHR43045:SF1">
    <property type="entry name" value="SHIKIMATE TRANSPORTER"/>
    <property type="match status" value="1"/>
</dbReference>
<dbReference type="PROSITE" id="PS50850">
    <property type="entry name" value="MFS"/>
    <property type="match status" value="1"/>
</dbReference>
<keyword evidence="5 7" id="KW-1133">Transmembrane helix</keyword>
<feature type="domain" description="Major facilitator superfamily (MFS) profile" evidence="8">
    <location>
        <begin position="12"/>
        <end position="429"/>
    </location>
</feature>
<accession>A0AAX4L1S7</accession>
<dbReference type="GO" id="GO:0022857">
    <property type="term" value="F:transmembrane transporter activity"/>
    <property type="evidence" value="ECO:0007669"/>
    <property type="project" value="InterPro"/>
</dbReference>
<evidence type="ECO:0000256" key="2">
    <source>
        <dbReference type="ARBA" id="ARBA00022448"/>
    </source>
</evidence>
<feature type="transmembrane region" description="Helical" evidence="7">
    <location>
        <begin position="47"/>
        <end position="65"/>
    </location>
</feature>
<keyword evidence="3" id="KW-1003">Cell membrane</keyword>
<evidence type="ECO:0000256" key="7">
    <source>
        <dbReference type="SAM" id="Phobius"/>
    </source>
</evidence>
<comment type="subcellular location">
    <subcellularLocation>
        <location evidence="1">Cell membrane</location>
        <topology evidence="1">Multi-pass membrane protein</topology>
    </subcellularLocation>
</comment>
<evidence type="ECO:0000256" key="3">
    <source>
        <dbReference type="ARBA" id="ARBA00022475"/>
    </source>
</evidence>
<keyword evidence="4 7" id="KW-0812">Transmembrane</keyword>
<feature type="transmembrane region" description="Helical" evidence="7">
    <location>
        <begin position="150"/>
        <end position="175"/>
    </location>
</feature>
<dbReference type="InterPro" id="IPR036259">
    <property type="entry name" value="MFS_trans_sf"/>
</dbReference>
<dbReference type="RefSeq" id="WP_338603083.1">
    <property type="nucleotide sequence ID" value="NZ_CP146016.1"/>
</dbReference>
<proteinExistence type="predicted"/>
<feature type="transmembrane region" description="Helical" evidence="7">
    <location>
        <begin position="369"/>
        <end position="396"/>
    </location>
</feature>
<dbReference type="Proteomes" id="UP001432202">
    <property type="component" value="Chromosome"/>
</dbReference>
<gene>
    <name evidence="9" type="ORF">V6M85_03605</name>
</gene>
<dbReference type="SUPFAM" id="SSF103473">
    <property type="entry name" value="MFS general substrate transporter"/>
    <property type="match status" value="1"/>
</dbReference>
<evidence type="ECO:0000256" key="1">
    <source>
        <dbReference type="ARBA" id="ARBA00004651"/>
    </source>
</evidence>